<name>A0A1V8X806_ENTHR</name>
<reference evidence="1 2" key="1">
    <citation type="submission" date="2015-06" db="EMBL/GenBank/DDBJ databases">
        <title>The Genome Sequence of Enterococcus hirae 88EA1.</title>
        <authorList>
            <consortium name="The Broad Institute Genomics Platform"/>
            <consortium name="The Broad Institute Genome Sequencing Center for Infectious Disease"/>
            <person name="Earl A.M."/>
            <person name="Van Tyne D."/>
            <person name="Lebreton F."/>
            <person name="Saavedra J.T."/>
            <person name="Gilmore M.S."/>
            <person name="Manson McGuire A."/>
            <person name="Clock S."/>
            <person name="Crupain M."/>
            <person name="Rangan U."/>
            <person name="Young S."/>
            <person name="Abouelleil A."/>
            <person name="Cao P."/>
            <person name="Chapman S.B."/>
            <person name="Griggs A."/>
            <person name="Priest M."/>
            <person name="Shea T."/>
            <person name="Wortman J."/>
            <person name="Nusbaum C."/>
            <person name="Birren B."/>
        </authorList>
    </citation>
    <scope>NUCLEOTIDE SEQUENCE [LARGE SCALE GENOMIC DNA]</scope>
    <source>
        <strain evidence="1 2">88EA1</strain>
    </source>
</reference>
<dbReference type="InterPro" id="IPR003787">
    <property type="entry name" value="Sulphur_relay_DsrE/F-like"/>
</dbReference>
<dbReference type="Proteomes" id="UP000253498">
    <property type="component" value="Unassembled WGS sequence"/>
</dbReference>
<dbReference type="RefSeq" id="WP_010720957.1">
    <property type="nucleotide sequence ID" value="NZ_CAKMAQ010000011.1"/>
</dbReference>
<dbReference type="AlphaFoldDB" id="A0A1V8X806"/>
<evidence type="ECO:0000313" key="2">
    <source>
        <dbReference type="Proteomes" id="UP000253498"/>
    </source>
</evidence>
<protein>
    <submittedName>
        <fullName evidence="1">Uncharacterized protein</fullName>
    </submittedName>
</protein>
<dbReference type="GeneID" id="56786562"/>
<dbReference type="EMBL" id="LESJ01000008">
    <property type="protein sequence ID" value="RBT66594.1"/>
    <property type="molecule type" value="Genomic_DNA"/>
</dbReference>
<proteinExistence type="predicted"/>
<accession>A0A1V8X806</accession>
<dbReference type="Pfam" id="PF02635">
    <property type="entry name" value="DsrE"/>
    <property type="match status" value="1"/>
</dbReference>
<dbReference type="PANTHER" id="PTHR37691">
    <property type="entry name" value="BLR3518 PROTEIN"/>
    <property type="match status" value="1"/>
</dbReference>
<dbReference type="SUPFAM" id="SSF75169">
    <property type="entry name" value="DsrEFH-like"/>
    <property type="match status" value="1"/>
</dbReference>
<comment type="caution">
    <text evidence="1">The sequence shown here is derived from an EMBL/GenBank/DDBJ whole genome shotgun (WGS) entry which is preliminary data.</text>
</comment>
<gene>
    <name evidence="1" type="ORF">EB03_02493</name>
</gene>
<evidence type="ECO:0000313" key="1">
    <source>
        <dbReference type="EMBL" id="RBT66594.1"/>
    </source>
</evidence>
<dbReference type="InterPro" id="IPR027396">
    <property type="entry name" value="DsrEFH-like"/>
</dbReference>
<dbReference type="Gene3D" id="3.40.1260.10">
    <property type="entry name" value="DsrEFH-like"/>
    <property type="match status" value="1"/>
</dbReference>
<sequence length="103" mass="11386">MKVVFHIDETRKWHETMNNVKNLLKIAPETTIVVSVNGEGITGYLDPANEEFLALGVTFHACANALRGNHISTESLPEKVIVVPAGILDLIELQEKGYAYIKP</sequence>
<dbReference type="PANTHER" id="PTHR37691:SF1">
    <property type="entry name" value="BLR3518 PROTEIN"/>
    <property type="match status" value="1"/>
</dbReference>
<organism evidence="1 2">
    <name type="scientific">Enterococcus hirae</name>
    <dbReference type="NCBI Taxonomy" id="1354"/>
    <lineage>
        <taxon>Bacteria</taxon>
        <taxon>Bacillati</taxon>
        <taxon>Bacillota</taxon>
        <taxon>Bacilli</taxon>
        <taxon>Lactobacillales</taxon>
        <taxon>Enterococcaceae</taxon>
        <taxon>Enterococcus</taxon>
    </lineage>
</organism>